<accession>A0A8J5ZD59</accession>
<dbReference type="InterPro" id="IPR012337">
    <property type="entry name" value="RNaseH-like_sf"/>
</dbReference>
<dbReference type="GO" id="GO:0046983">
    <property type="term" value="F:protein dimerization activity"/>
    <property type="evidence" value="ECO:0007669"/>
    <property type="project" value="InterPro"/>
</dbReference>
<dbReference type="Pfam" id="PF05699">
    <property type="entry name" value="Dimer_Tnp_hAT"/>
    <property type="match status" value="1"/>
</dbReference>
<evidence type="ECO:0000313" key="4">
    <source>
        <dbReference type="Proteomes" id="UP000701853"/>
    </source>
</evidence>
<dbReference type="Proteomes" id="UP000701853">
    <property type="component" value="Chromosome 3"/>
</dbReference>
<proteinExistence type="predicted"/>
<dbReference type="PANTHER" id="PTHR23272:SF189">
    <property type="entry name" value="ZINC FINGER BED DOMAIN-CONTAINING PROTEIN RICESLEEPER 1-LIKE"/>
    <property type="match status" value="1"/>
</dbReference>
<reference evidence="3 4" key="1">
    <citation type="journal article" date="2021" name="bioRxiv">
        <title>The Gossypium anomalum genome as a resource for cotton improvement and evolutionary analysis of hybrid incompatibility.</title>
        <authorList>
            <person name="Grover C.E."/>
            <person name="Yuan D."/>
            <person name="Arick M.A."/>
            <person name="Miller E.R."/>
            <person name="Hu G."/>
            <person name="Peterson D.G."/>
            <person name="Wendel J.F."/>
            <person name="Udall J.A."/>
        </authorList>
    </citation>
    <scope>NUCLEOTIDE SEQUENCE [LARGE SCALE GENOMIC DNA]</scope>
    <source>
        <strain evidence="3">JFW-Udall</strain>
        <tissue evidence="3">Leaf</tissue>
    </source>
</reference>
<feature type="domain" description="HAT C-terminal dimerisation" evidence="2">
    <location>
        <begin position="118"/>
        <end position="199"/>
    </location>
</feature>
<protein>
    <recommendedName>
        <fullName evidence="2">HAT C-terminal dimerisation domain-containing protein</fullName>
    </recommendedName>
</protein>
<organism evidence="3 4">
    <name type="scientific">Gossypium anomalum</name>
    <dbReference type="NCBI Taxonomy" id="47600"/>
    <lineage>
        <taxon>Eukaryota</taxon>
        <taxon>Viridiplantae</taxon>
        <taxon>Streptophyta</taxon>
        <taxon>Embryophyta</taxon>
        <taxon>Tracheophyta</taxon>
        <taxon>Spermatophyta</taxon>
        <taxon>Magnoliopsida</taxon>
        <taxon>eudicotyledons</taxon>
        <taxon>Gunneridae</taxon>
        <taxon>Pentapetalae</taxon>
        <taxon>rosids</taxon>
        <taxon>malvids</taxon>
        <taxon>Malvales</taxon>
        <taxon>Malvaceae</taxon>
        <taxon>Malvoideae</taxon>
        <taxon>Gossypium</taxon>
    </lineage>
</organism>
<evidence type="ECO:0000313" key="3">
    <source>
        <dbReference type="EMBL" id="KAG8498632.1"/>
    </source>
</evidence>
<dbReference type="OrthoDB" id="999560at2759"/>
<evidence type="ECO:0000259" key="2">
    <source>
        <dbReference type="Pfam" id="PF05699"/>
    </source>
</evidence>
<evidence type="ECO:0000256" key="1">
    <source>
        <dbReference type="SAM" id="MobiDB-lite"/>
    </source>
</evidence>
<sequence length="231" mass="26223">MAGSNTQIHVDDRFKEYKSVSKCQKSTNSKVWDEVTKLECESKDELKAQFKAGLELADDVVGQIQNGINSNVSDHDPVDSSLYQLNVNRVHLGADYDESKDYKRYLSESSTKSGRSQLDIYLEEPELELNNQIDVLDYWNKSSIRYCELSILARDLLTIPISTIDSKLAFSIGKKCITSLRSSLKLKTVQAVVCFDDWMRAKGFSMEIDCNNDESDDKDEDDEDNDSSIPF</sequence>
<comment type="caution">
    <text evidence="3">The sequence shown here is derived from an EMBL/GenBank/DDBJ whole genome shotgun (WGS) entry which is preliminary data.</text>
</comment>
<dbReference type="SUPFAM" id="SSF53098">
    <property type="entry name" value="Ribonuclease H-like"/>
    <property type="match status" value="1"/>
</dbReference>
<keyword evidence="4" id="KW-1185">Reference proteome</keyword>
<dbReference type="PANTHER" id="PTHR23272">
    <property type="entry name" value="BED FINGER-RELATED"/>
    <property type="match status" value="1"/>
</dbReference>
<gene>
    <name evidence="3" type="ORF">CXB51_004818</name>
</gene>
<feature type="region of interest" description="Disordered" evidence="1">
    <location>
        <begin position="210"/>
        <end position="231"/>
    </location>
</feature>
<dbReference type="AlphaFoldDB" id="A0A8J5ZD59"/>
<dbReference type="InterPro" id="IPR008906">
    <property type="entry name" value="HATC_C_dom"/>
</dbReference>
<dbReference type="EMBL" id="JAHUZN010000003">
    <property type="protein sequence ID" value="KAG8498632.1"/>
    <property type="molecule type" value="Genomic_DNA"/>
</dbReference>
<name>A0A8J5ZD59_9ROSI</name>